<keyword evidence="1" id="KW-0805">Transcription regulation</keyword>
<comment type="caution">
    <text evidence="8">The sequence shown here is derived from an EMBL/GenBank/DDBJ whole genome shotgun (WGS) entry which is preliminary data.</text>
</comment>
<dbReference type="InterPro" id="IPR009057">
    <property type="entry name" value="Homeodomain-like_sf"/>
</dbReference>
<dbReference type="SUPFAM" id="SSF46785">
    <property type="entry name" value="Winged helix' DNA-binding domain"/>
    <property type="match status" value="1"/>
</dbReference>
<evidence type="ECO:0000256" key="3">
    <source>
        <dbReference type="ARBA" id="ARBA00023163"/>
    </source>
</evidence>
<dbReference type="Proteomes" id="UP000755104">
    <property type="component" value="Unassembled WGS sequence"/>
</dbReference>
<dbReference type="InterPro" id="IPR036390">
    <property type="entry name" value="WH_DNA-bd_sf"/>
</dbReference>
<organism evidence="8 9">
    <name type="scientific">Qipengyuania qiaonensis</name>
    <dbReference type="NCBI Taxonomy" id="2867240"/>
    <lineage>
        <taxon>Bacteria</taxon>
        <taxon>Pseudomonadati</taxon>
        <taxon>Pseudomonadota</taxon>
        <taxon>Alphaproteobacteria</taxon>
        <taxon>Sphingomonadales</taxon>
        <taxon>Erythrobacteraceae</taxon>
        <taxon>Qipengyuania</taxon>
    </lineage>
</organism>
<dbReference type="PANTHER" id="PTHR33204">
    <property type="entry name" value="TRANSCRIPTIONAL REGULATOR, MARR FAMILY"/>
    <property type="match status" value="1"/>
</dbReference>
<reference evidence="8 9" key="1">
    <citation type="submission" date="2021-08" db="EMBL/GenBank/DDBJ databases">
        <title>Comparative Genomics Analysis of the Genus Qipengyuania Reveals Extensive Genetic Diversity and Metabolic Versatility, Including the Description of Fifteen Novel Species.</title>
        <authorList>
            <person name="Liu Y."/>
        </authorList>
    </citation>
    <scope>NUCLEOTIDE SEQUENCE [LARGE SCALE GENOMIC DNA]</scope>
    <source>
        <strain evidence="8 9">6D47A</strain>
    </source>
</reference>
<evidence type="ECO:0000256" key="5">
    <source>
        <dbReference type="SAM" id="MobiDB-lite"/>
    </source>
</evidence>
<gene>
    <name evidence="8" type="ORF">K3174_03900</name>
</gene>
<dbReference type="Pfam" id="PF00440">
    <property type="entry name" value="TetR_N"/>
    <property type="match status" value="1"/>
</dbReference>
<feature type="region of interest" description="Disordered" evidence="5">
    <location>
        <begin position="92"/>
        <end position="111"/>
    </location>
</feature>
<protein>
    <submittedName>
        <fullName evidence="8">TetR family transcriptional regulator</fullName>
    </submittedName>
</protein>
<evidence type="ECO:0000259" key="7">
    <source>
        <dbReference type="PROSITE" id="PS51118"/>
    </source>
</evidence>
<evidence type="ECO:0000313" key="8">
    <source>
        <dbReference type="EMBL" id="MBX7481660.1"/>
    </source>
</evidence>
<evidence type="ECO:0000259" key="6">
    <source>
        <dbReference type="PROSITE" id="PS50977"/>
    </source>
</evidence>
<proteinExistence type="predicted"/>
<dbReference type="PROSITE" id="PS50977">
    <property type="entry name" value="HTH_TETR_2"/>
    <property type="match status" value="1"/>
</dbReference>
<dbReference type="Pfam" id="PF01638">
    <property type="entry name" value="HxlR"/>
    <property type="match status" value="1"/>
</dbReference>
<evidence type="ECO:0000313" key="9">
    <source>
        <dbReference type="Proteomes" id="UP000755104"/>
    </source>
</evidence>
<feature type="domain" description="HTH hxlR-type" evidence="7">
    <location>
        <begin position="2"/>
        <end position="93"/>
    </location>
</feature>
<dbReference type="RefSeq" id="WP_221555747.1">
    <property type="nucleotide sequence ID" value="NZ_JAIGNO010000002.1"/>
</dbReference>
<keyword evidence="9" id="KW-1185">Reference proteome</keyword>
<dbReference type="Gene3D" id="1.10.10.10">
    <property type="entry name" value="Winged helix-like DNA-binding domain superfamily/Winged helix DNA-binding domain"/>
    <property type="match status" value="1"/>
</dbReference>
<accession>A0ABS7J2U7</accession>
<evidence type="ECO:0000256" key="4">
    <source>
        <dbReference type="PROSITE-ProRule" id="PRU00335"/>
    </source>
</evidence>
<evidence type="ECO:0000256" key="1">
    <source>
        <dbReference type="ARBA" id="ARBA00023015"/>
    </source>
</evidence>
<keyword evidence="2 4" id="KW-0238">DNA-binding</keyword>
<name>A0ABS7J2U7_9SPHN</name>
<keyword evidence="3" id="KW-0804">Transcription</keyword>
<dbReference type="InterPro" id="IPR002577">
    <property type="entry name" value="HTH_HxlR"/>
</dbReference>
<dbReference type="InterPro" id="IPR001647">
    <property type="entry name" value="HTH_TetR"/>
</dbReference>
<dbReference type="PRINTS" id="PR00455">
    <property type="entry name" value="HTHTETR"/>
</dbReference>
<dbReference type="Gene3D" id="1.10.357.10">
    <property type="entry name" value="Tetracycline Repressor, domain 2"/>
    <property type="match status" value="1"/>
</dbReference>
<dbReference type="PROSITE" id="PS51118">
    <property type="entry name" value="HTH_HXLR"/>
    <property type="match status" value="1"/>
</dbReference>
<feature type="DNA-binding region" description="H-T-H motif" evidence="4">
    <location>
        <begin position="137"/>
        <end position="156"/>
    </location>
</feature>
<sequence length="181" mass="20163">MSGQMRRLAALEGRWTLRLLACLARGPCQFSVLRSDLGAISAKTLTLRLRELEALGIVHYERRQYRLDGDARSLEQILAALSDWAGRAISDRSGPDDPYTQDLSANRPARGRSARSRKAILAAARLELADRGPRALSIEAVAARARIAKGTLYRHFRSAEELYRVLLNEQTDDEEEAGCRS</sequence>
<dbReference type="SUPFAM" id="SSF46689">
    <property type="entry name" value="Homeodomain-like"/>
    <property type="match status" value="1"/>
</dbReference>
<dbReference type="InterPro" id="IPR036388">
    <property type="entry name" value="WH-like_DNA-bd_sf"/>
</dbReference>
<feature type="domain" description="HTH tetR-type" evidence="6">
    <location>
        <begin position="114"/>
        <end position="174"/>
    </location>
</feature>
<evidence type="ECO:0000256" key="2">
    <source>
        <dbReference type="ARBA" id="ARBA00023125"/>
    </source>
</evidence>
<dbReference type="EMBL" id="JAIGNO010000002">
    <property type="protein sequence ID" value="MBX7481660.1"/>
    <property type="molecule type" value="Genomic_DNA"/>
</dbReference>